<dbReference type="PANTHER" id="PTHR42722">
    <property type="entry name" value="LEUCINE DEHYDROGENASE"/>
    <property type="match status" value="1"/>
</dbReference>
<name>A0A133KJ29_HEYCO</name>
<dbReference type="InterPro" id="IPR006095">
    <property type="entry name" value="Glu/Leu/Phe/Val/Trp_DH"/>
</dbReference>
<dbReference type="PATRIC" id="fig|1398.22.peg.2683"/>
<comment type="caution">
    <text evidence="11">The sequence shown here is derived from an EMBL/GenBank/DDBJ whole genome shotgun (WGS) entry which is preliminary data.</text>
</comment>
<organism evidence="11 12">
    <name type="scientific">Heyndrickxia coagulans</name>
    <name type="common">Weizmannia coagulans</name>
    <dbReference type="NCBI Taxonomy" id="1398"/>
    <lineage>
        <taxon>Bacteria</taxon>
        <taxon>Bacillati</taxon>
        <taxon>Bacillota</taxon>
        <taxon>Bacilli</taxon>
        <taxon>Bacillales</taxon>
        <taxon>Bacillaceae</taxon>
        <taxon>Heyndrickxia</taxon>
    </lineage>
</organism>
<dbReference type="SUPFAM" id="SSF53223">
    <property type="entry name" value="Aminoacid dehydrogenase-like, N-terminal domain"/>
    <property type="match status" value="1"/>
</dbReference>
<feature type="domain" description="Glutamate/phenylalanine/leucine/valine/L-tryptophan dehydrogenase C-terminal" evidence="10">
    <location>
        <begin position="188"/>
        <end position="395"/>
    </location>
</feature>
<dbReference type="FunFam" id="3.40.50.720:FF:000196">
    <property type="entry name" value="Leucine dehydrogenase"/>
    <property type="match status" value="1"/>
</dbReference>
<evidence type="ECO:0000256" key="5">
    <source>
        <dbReference type="ARBA" id="ARBA00052302"/>
    </source>
</evidence>
<sequence>MKAGPGFRKKRCAVFKRGIGLSVTAAKMPVQLSDSFACGKGGSPMEIFDYMRKYDYEQLLFCHDDASGLKAVIAIHDTTLGPALGGTRMWTYATEEAAIEDALRLARGMTYKNAAAGLNLGGGKTVIIGDPRKDKNEEMFRAFGRFIQGLGGRYITAEDVGTTVEDMDIIHEETDFVTGVSQTYGSSGNPSPVTAYGCYVGMKAAAKEAFGSDSLEGKTVTVQGVGHVAFELCRYLHEEGARLIVTDISTEAVKRAVEAFGAKAVDPDDIYAQDCDIFAPCALGAILNDETLPQLKAKVIAGSANNQLKEPKHGDRLHEMGILYAPDYVINAGGVINVADELHGYNRERAMKKVEQVYYNVQKVIDISKRDGIPSYLAADRMAEERIAKVSRARSQFLPHNKHVLEKRLPR</sequence>
<dbReference type="Proteomes" id="UP000070376">
    <property type="component" value="Unassembled WGS sequence"/>
</dbReference>
<evidence type="ECO:0000256" key="9">
    <source>
        <dbReference type="RuleBase" id="RU004417"/>
    </source>
</evidence>
<accession>A0A133KJ29</accession>
<evidence type="ECO:0000256" key="4">
    <source>
        <dbReference type="ARBA" id="ARBA00023027"/>
    </source>
</evidence>
<dbReference type="PANTHER" id="PTHR42722:SF1">
    <property type="entry name" value="VALINE DEHYDROGENASE"/>
    <property type="match status" value="1"/>
</dbReference>
<dbReference type="AlphaFoldDB" id="A0A133KJ29"/>
<proteinExistence type="inferred from homology"/>
<dbReference type="SMART" id="SM00839">
    <property type="entry name" value="ELFV_dehydrog"/>
    <property type="match status" value="1"/>
</dbReference>
<dbReference type="InterPro" id="IPR033524">
    <property type="entry name" value="Glu/Leu/Phe/Val_DH_AS"/>
</dbReference>
<evidence type="ECO:0000313" key="11">
    <source>
        <dbReference type="EMBL" id="KWZ79573.1"/>
    </source>
</evidence>
<evidence type="ECO:0000256" key="8">
    <source>
        <dbReference type="ARBA" id="ARBA00068708"/>
    </source>
</evidence>
<dbReference type="InterPro" id="IPR046346">
    <property type="entry name" value="Aminoacid_DH-like_N_sf"/>
</dbReference>
<dbReference type="PRINTS" id="PR00082">
    <property type="entry name" value="GLFDHDRGNASE"/>
</dbReference>
<dbReference type="Gene3D" id="3.40.50.720">
    <property type="entry name" value="NAD(P)-binding Rossmann-like Domain"/>
    <property type="match status" value="1"/>
</dbReference>
<dbReference type="GO" id="GO:0009083">
    <property type="term" value="P:branched-chain amino acid catabolic process"/>
    <property type="evidence" value="ECO:0007669"/>
    <property type="project" value="UniProtKB-KW"/>
</dbReference>
<dbReference type="Gene3D" id="3.40.50.10860">
    <property type="entry name" value="Leucine Dehydrogenase, chain A, domain 1"/>
    <property type="match status" value="1"/>
</dbReference>
<evidence type="ECO:0000256" key="6">
    <source>
        <dbReference type="ARBA" id="ARBA00060585"/>
    </source>
</evidence>
<dbReference type="InterPro" id="IPR016211">
    <property type="entry name" value="Glu/Phe/Leu/Val/Trp_DH_bac/arc"/>
</dbReference>
<comment type="similarity">
    <text evidence="1 9">Belongs to the Glu/Leu/Phe/Val dehydrogenases family.</text>
</comment>
<dbReference type="EMBL" id="LRPN01000116">
    <property type="protein sequence ID" value="KWZ79573.1"/>
    <property type="molecule type" value="Genomic_DNA"/>
</dbReference>
<dbReference type="PROSITE" id="PS00074">
    <property type="entry name" value="GLFV_DEHYDROGENASE"/>
    <property type="match status" value="1"/>
</dbReference>
<dbReference type="FunFam" id="3.40.50.10860:FF:000010">
    <property type="entry name" value="Leucine dehydrogenase"/>
    <property type="match status" value="1"/>
</dbReference>
<dbReference type="EC" id="1.4.1.9" evidence="7"/>
<evidence type="ECO:0000259" key="10">
    <source>
        <dbReference type="SMART" id="SM00839"/>
    </source>
</evidence>
<dbReference type="GO" id="GO:0050049">
    <property type="term" value="F:L-leucine dehydrogenase activity"/>
    <property type="evidence" value="ECO:0007669"/>
    <property type="project" value="UniProtKB-EC"/>
</dbReference>
<dbReference type="InterPro" id="IPR036291">
    <property type="entry name" value="NAD(P)-bd_dom_sf"/>
</dbReference>
<evidence type="ECO:0000313" key="12">
    <source>
        <dbReference type="Proteomes" id="UP000070376"/>
    </source>
</evidence>
<comment type="pathway">
    <text evidence="6">Amino-acid degradation; L-leucine degradation; 4-methyl-2-oxopentanoate from L-leucine (dehydrogenase route): step 1/1.</text>
</comment>
<dbReference type="Pfam" id="PF02812">
    <property type="entry name" value="ELFV_dehydrog_N"/>
    <property type="match status" value="1"/>
</dbReference>
<evidence type="ECO:0000256" key="7">
    <source>
        <dbReference type="ARBA" id="ARBA00066575"/>
    </source>
</evidence>
<keyword evidence="2" id="KW-0101">Branched-chain amino acid catabolism</keyword>
<protein>
    <recommendedName>
        <fullName evidence="8">Leucine dehydrogenase</fullName>
        <ecNumber evidence="7">1.4.1.9</ecNumber>
    </recommendedName>
</protein>
<dbReference type="InterPro" id="IPR006096">
    <property type="entry name" value="Glu/Leu/Phe/Val/Trp_DH_C"/>
</dbReference>
<dbReference type="InterPro" id="IPR006097">
    <property type="entry name" value="Glu/Leu/Phe/Val/Trp_DH_dimer"/>
</dbReference>
<evidence type="ECO:0000256" key="1">
    <source>
        <dbReference type="ARBA" id="ARBA00006382"/>
    </source>
</evidence>
<dbReference type="Pfam" id="PF00208">
    <property type="entry name" value="ELFV_dehydrog"/>
    <property type="match status" value="2"/>
</dbReference>
<evidence type="ECO:0000256" key="3">
    <source>
        <dbReference type="ARBA" id="ARBA00023002"/>
    </source>
</evidence>
<comment type="catalytic activity">
    <reaction evidence="5">
        <text>L-leucine + NAD(+) + H2O = 4-methyl-2-oxopentanoate + NH4(+) + NADH + H(+)</text>
        <dbReference type="Rhea" id="RHEA:12220"/>
        <dbReference type="ChEBI" id="CHEBI:15377"/>
        <dbReference type="ChEBI" id="CHEBI:15378"/>
        <dbReference type="ChEBI" id="CHEBI:17865"/>
        <dbReference type="ChEBI" id="CHEBI:28938"/>
        <dbReference type="ChEBI" id="CHEBI:57427"/>
        <dbReference type="ChEBI" id="CHEBI:57540"/>
        <dbReference type="ChEBI" id="CHEBI:57945"/>
        <dbReference type="EC" id="1.4.1.9"/>
    </reaction>
</comment>
<keyword evidence="4" id="KW-0520">NAD</keyword>
<evidence type="ECO:0000256" key="2">
    <source>
        <dbReference type="ARBA" id="ARBA00022456"/>
    </source>
</evidence>
<gene>
    <name evidence="11" type="ORF">HMPREF3213_02677</name>
</gene>
<keyword evidence="3 9" id="KW-0560">Oxidoreductase</keyword>
<reference evidence="12" key="1">
    <citation type="submission" date="2016-01" db="EMBL/GenBank/DDBJ databases">
        <authorList>
            <person name="Mitreva M."/>
            <person name="Pepin K.H."/>
            <person name="Mihindukulasuriya K.A."/>
            <person name="Fulton R."/>
            <person name="Fronick C."/>
            <person name="O'Laughlin M."/>
            <person name="Miner T."/>
            <person name="Herter B."/>
            <person name="Rosa B.A."/>
            <person name="Cordes M."/>
            <person name="Tomlinson C."/>
            <person name="Wollam A."/>
            <person name="Palsikar V.B."/>
            <person name="Mardis E.R."/>
            <person name="Wilson R.K."/>
        </authorList>
    </citation>
    <scope>NUCLEOTIDE SEQUENCE [LARGE SCALE GENOMIC DNA]</scope>
    <source>
        <strain evidence="12">GED7749B</strain>
    </source>
</reference>
<dbReference type="CDD" id="cd01075">
    <property type="entry name" value="NAD_bind_Leu_Phe_Val_DH"/>
    <property type="match status" value="1"/>
</dbReference>
<dbReference type="SUPFAM" id="SSF51735">
    <property type="entry name" value="NAD(P)-binding Rossmann-fold domains"/>
    <property type="match status" value="1"/>
</dbReference>